<dbReference type="HOGENOM" id="CLU_3330466_0_0_11"/>
<name>F5YTU4_MYCSD</name>
<sequence>MIITLRQQNVIDFLLCDHVFLSFLGGARFQPPEGAPAP</sequence>
<dbReference type="EMBL" id="CP002329">
    <property type="protein sequence ID" value="AEF34967.1"/>
    <property type="molecule type" value="Genomic_DNA"/>
</dbReference>
<organism evidence="1 2">
    <name type="scientific">Mycolicibacter sinensis (strain JDM601)</name>
    <name type="common">Mycobacterium sinense</name>
    <dbReference type="NCBI Taxonomy" id="875328"/>
    <lineage>
        <taxon>Bacteria</taxon>
        <taxon>Bacillati</taxon>
        <taxon>Actinomycetota</taxon>
        <taxon>Actinomycetes</taxon>
        <taxon>Mycobacteriales</taxon>
        <taxon>Mycobacteriaceae</taxon>
        <taxon>Mycolicibacter</taxon>
    </lineage>
</organism>
<dbReference type="Proteomes" id="UP000009224">
    <property type="component" value="Chromosome"/>
</dbReference>
<dbReference type="STRING" id="875328.JDM601_0967"/>
<accession>F5YTU4</accession>
<gene>
    <name evidence="1" type="ordered locus">JDM601_0967</name>
</gene>
<evidence type="ECO:0000313" key="1">
    <source>
        <dbReference type="EMBL" id="AEF34967.1"/>
    </source>
</evidence>
<reference evidence="1 2" key="1">
    <citation type="journal article" date="2011" name="J. Bacteriol.">
        <title>Complete genome sequence of a novel clinical isolate, the nontuberculous Mycobacterium strain JDM601.</title>
        <authorList>
            <person name="Zhang Z.Y."/>
            <person name="Sun Z.Q."/>
            <person name="Wang Z.L."/>
            <person name="Wen Z.L."/>
            <person name="Sun Q.W."/>
            <person name="Zhu Z.Q."/>
            <person name="Song Y.Z."/>
            <person name="Zhao J.W."/>
            <person name="Wang H.H."/>
            <person name="Zhang S.L."/>
            <person name="Guo X.K."/>
        </authorList>
    </citation>
    <scope>NUCLEOTIDE SEQUENCE [LARGE SCALE GENOMIC DNA]</scope>
    <source>
        <strain evidence="1 2">JDM601</strain>
    </source>
</reference>
<keyword evidence="2" id="KW-1185">Reference proteome</keyword>
<dbReference type="KEGG" id="mjd:JDM601_0967"/>
<protein>
    <submittedName>
        <fullName evidence="1">Uncharacterized protein</fullName>
    </submittedName>
</protein>
<evidence type="ECO:0000313" key="2">
    <source>
        <dbReference type="Proteomes" id="UP000009224"/>
    </source>
</evidence>
<proteinExistence type="predicted"/>
<dbReference type="AlphaFoldDB" id="F5YTU4"/>